<accession>A0A0U5G8W3</accession>
<dbReference type="GO" id="GO:0016020">
    <property type="term" value="C:membrane"/>
    <property type="evidence" value="ECO:0007669"/>
    <property type="project" value="UniProtKB-SubCell"/>
</dbReference>
<evidence type="ECO:0000256" key="5">
    <source>
        <dbReference type="ARBA" id="ARBA00038359"/>
    </source>
</evidence>
<feature type="transmembrane region" description="Helical" evidence="7">
    <location>
        <begin position="143"/>
        <end position="166"/>
    </location>
</feature>
<keyword evidence="3 7" id="KW-1133">Transmembrane helix</keyword>
<feature type="transmembrane region" description="Helical" evidence="7">
    <location>
        <begin position="33"/>
        <end position="52"/>
    </location>
</feature>
<feature type="compositionally biased region" description="Basic and acidic residues" evidence="6">
    <location>
        <begin position="387"/>
        <end position="407"/>
    </location>
</feature>
<evidence type="ECO:0000256" key="7">
    <source>
        <dbReference type="SAM" id="Phobius"/>
    </source>
</evidence>
<evidence type="ECO:0000256" key="2">
    <source>
        <dbReference type="ARBA" id="ARBA00022692"/>
    </source>
</evidence>
<dbReference type="AlphaFoldDB" id="A0A0U5G8W3"/>
<evidence type="ECO:0000313" key="10">
    <source>
        <dbReference type="Proteomes" id="UP000054771"/>
    </source>
</evidence>
<gene>
    <name evidence="9" type="ORF">ASPCAL11334</name>
</gene>
<feature type="region of interest" description="Disordered" evidence="6">
    <location>
        <begin position="375"/>
        <end position="407"/>
    </location>
</feature>
<sequence length="407" mass="44541">MADTDYPGAVPIPEGEVYDPDFSHPYLYIESRAIVIAGLVFCTLSLMIRVYTKAVLLHKFGWDDVSIIGAWVFAIVTQVLCLYGYAHGGIGLHMWNITPQMFLNFQKGIFAAGVVYVPALALAKASLIILYYRIVGQQRLYRFALYGIAAIVVGYSIAITFALIFACRPIAKAWNGALEGTCIDQNGLYAATAVTNTVTDVALIVVPIPVVVSLHMPLIQKIGLFFMFVIGCATVITSVIRLVTLFPFLQAYDKTYQIAWTDLWINVEANFIIICACLPFLRHFLRRYAPKLIGEGSSAGARYFKNYHAAGSTTNGTGTANGTRTNRSWRRKQPGLSVLATDEVELAENGESMATSGPGSGVRIVKEVQWDVTEESVRTASSSGVGGREREDFGEGFRGAVGDERRS</sequence>
<keyword evidence="10" id="KW-1185">Reference proteome</keyword>
<feature type="domain" description="Rhodopsin" evidence="8">
    <location>
        <begin position="48"/>
        <end position="287"/>
    </location>
</feature>
<dbReference type="OMA" id="PSIWIIV"/>
<name>A0A0U5G8W3_ASPCI</name>
<evidence type="ECO:0000256" key="1">
    <source>
        <dbReference type="ARBA" id="ARBA00004141"/>
    </source>
</evidence>
<reference evidence="10" key="1">
    <citation type="journal article" date="2016" name="Genome Announc.">
        <title>Draft genome sequences of fungus Aspergillus calidoustus.</title>
        <authorList>
            <person name="Horn F."/>
            <person name="Linde J."/>
            <person name="Mattern D.J."/>
            <person name="Walther G."/>
            <person name="Guthke R."/>
            <person name="Scherlach K."/>
            <person name="Martin K."/>
            <person name="Brakhage A.A."/>
            <person name="Petzke L."/>
            <person name="Valiante V."/>
        </authorList>
    </citation>
    <scope>NUCLEOTIDE SEQUENCE [LARGE SCALE GENOMIC DNA]</scope>
    <source>
        <strain evidence="10">SF006504</strain>
    </source>
</reference>
<evidence type="ECO:0000259" key="8">
    <source>
        <dbReference type="Pfam" id="PF20684"/>
    </source>
</evidence>
<evidence type="ECO:0000313" key="9">
    <source>
        <dbReference type="EMBL" id="CEL08182.1"/>
    </source>
</evidence>
<evidence type="ECO:0000256" key="6">
    <source>
        <dbReference type="SAM" id="MobiDB-lite"/>
    </source>
</evidence>
<feature type="transmembrane region" description="Helical" evidence="7">
    <location>
        <begin position="224"/>
        <end position="243"/>
    </location>
</feature>
<dbReference type="InterPro" id="IPR052337">
    <property type="entry name" value="SAT4-like"/>
</dbReference>
<feature type="transmembrane region" description="Helical" evidence="7">
    <location>
        <begin position="263"/>
        <end position="281"/>
    </location>
</feature>
<feature type="transmembrane region" description="Helical" evidence="7">
    <location>
        <begin position="109"/>
        <end position="131"/>
    </location>
</feature>
<comment type="similarity">
    <text evidence="5">Belongs to the SAT4 family.</text>
</comment>
<evidence type="ECO:0000256" key="3">
    <source>
        <dbReference type="ARBA" id="ARBA00022989"/>
    </source>
</evidence>
<dbReference type="InterPro" id="IPR049326">
    <property type="entry name" value="Rhodopsin_dom_fungi"/>
</dbReference>
<organism evidence="9 10">
    <name type="scientific">Aspergillus calidoustus</name>
    <dbReference type="NCBI Taxonomy" id="454130"/>
    <lineage>
        <taxon>Eukaryota</taxon>
        <taxon>Fungi</taxon>
        <taxon>Dikarya</taxon>
        <taxon>Ascomycota</taxon>
        <taxon>Pezizomycotina</taxon>
        <taxon>Eurotiomycetes</taxon>
        <taxon>Eurotiomycetidae</taxon>
        <taxon>Eurotiales</taxon>
        <taxon>Aspergillaceae</taxon>
        <taxon>Aspergillus</taxon>
        <taxon>Aspergillus subgen. Nidulantes</taxon>
    </lineage>
</organism>
<feature type="transmembrane region" description="Helical" evidence="7">
    <location>
        <begin position="186"/>
        <end position="212"/>
    </location>
</feature>
<proteinExistence type="inferred from homology"/>
<dbReference type="OrthoDB" id="5342292at2759"/>
<comment type="subcellular location">
    <subcellularLocation>
        <location evidence="1">Membrane</location>
        <topology evidence="1">Multi-pass membrane protein</topology>
    </subcellularLocation>
</comment>
<dbReference type="PANTHER" id="PTHR33048">
    <property type="entry name" value="PTH11-LIKE INTEGRAL MEMBRANE PROTEIN (AFU_ORTHOLOGUE AFUA_5G11245)"/>
    <property type="match status" value="1"/>
</dbReference>
<dbReference type="Pfam" id="PF20684">
    <property type="entry name" value="Fung_rhodopsin"/>
    <property type="match status" value="1"/>
</dbReference>
<feature type="transmembrane region" description="Helical" evidence="7">
    <location>
        <begin position="64"/>
        <end position="86"/>
    </location>
</feature>
<keyword evidence="2 7" id="KW-0812">Transmembrane</keyword>
<keyword evidence="4 7" id="KW-0472">Membrane</keyword>
<dbReference type="PANTHER" id="PTHR33048:SF124">
    <property type="entry name" value="INTEGRAL MEMBRANE PROTEIN"/>
    <property type="match status" value="1"/>
</dbReference>
<dbReference type="Proteomes" id="UP000054771">
    <property type="component" value="Unassembled WGS sequence"/>
</dbReference>
<dbReference type="EMBL" id="CDMC01000010">
    <property type="protein sequence ID" value="CEL08182.1"/>
    <property type="molecule type" value="Genomic_DNA"/>
</dbReference>
<protein>
    <recommendedName>
        <fullName evidence="8">Rhodopsin domain-containing protein</fullName>
    </recommendedName>
</protein>
<evidence type="ECO:0000256" key="4">
    <source>
        <dbReference type="ARBA" id="ARBA00023136"/>
    </source>
</evidence>
<dbReference type="STRING" id="454130.A0A0U5G8W3"/>